<proteinExistence type="inferred from homology"/>
<feature type="transmembrane region" description="Helical" evidence="12">
    <location>
        <begin position="107"/>
        <end position="128"/>
    </location>
</feature>
<evidence type="ECO:0008006" key="15">
    <source>
        <dbReference type="Google" id="ProtNLM"/>
    </source>
</evidence>
<dbReference type="GO" id="GO:1990542">
    <property type="term" value="P:mitochondrial transmembrane transport"/>
    <property type="evidence" value="ECO:0007669"/>
    <property type="project" value="InterPro"/>
</dbReference>
<keyword evidence="6" id="KW-0999">Mitochondrion inner membrane</keyword>
<evidence type="ECO:0000313" key="14">
    <source>
        <dbReference type="Proteomes" id="UP000410492"/>
    </source>
</evidence>
<protein>
    <recommendedName>
        <fullName evidence="15">Solute carrier family 25 member 40</fullName>
    </recommendedName>
</protein>
<dbReference type="PROSITE" id="PS50920">
    <property type="entry name" value="SOLCAR"/>
    <property type="match status" value="3"/>
</dbReference>
<keyword evidence="3 11" id="KW-0813">Transport</keyword>
<keyword evidence="4 10" id="KW-0812">Transmembrane</keyword>
<dbReference type="Pfam" id="PF00153">
    <property type="entry name" value="Mito_carr"/>
    <property type="match status" value="3"/>
</dbReference>
<dbReference type="GO" id="GO:0005743">
    <property type="term" value="C:mitochondrial inner membrane"/>
    <property type="evidence" value="ECO:0007669"/>
    <property type="project" value="UniProtKB-SubCell"/>
</dbReference>
<evidence type="ECO:0000256" key="1">
    <source>
        <dbReference type="ARBA" id="ARBA00004448"/>
    </source>
</evidence>
<evidence type="ECO:0000256" key="4">
    <source>
        <dbReference type="ARBA" id="ARBA00022692"/>
    </source>
</evidence>
<dbReference type="PANTHER" id="PTHR45760">
    <property type="entry name" value="FI19922P1-RELATED"/>
    <property type="match status" value="1"/>
</dbReference>
<dbReference type="InterPro" id="IPR018108">
    <property type="entry name" value="MCP_transmembrane"/>
</dbReference>
<feature type="repeat" description="Solcar" evidence="10">
    <location>
        <begin position="152"/>
        <end position="236"/>
    </location>
</feature>
<keyword evidence="14" id="KW-1185">Reference proteome</keyword>
<evidence type="ECO:0000256" key="12">
    <source>
        <dbReference type="SAM" id="Phobius"/>
    </source>
</evidence>
<comment type="similarity">
    <text evidence="2 11">Belongs to the mitochondrial carrier (TC 2.A.29) family.</text>
</comment>
<accession>A0A653CGZ8</accession>
<name>A0A653CGZ8_CALMS</name>
<dbReference type="Gene3D" id="1.50.40.10">
    <property type="entry name" value="Mitochondrial carrier domain"/>
    <property type="match status" value="1"/>
</dbReference>
<keyword evidence="8" id="KW-0496">Mitochondrion</keyword>
<dbReference type="SUPFAM" id="SSF103506">
    <property type="entry name" value="Mitochondrial carrier"/>
    <property type="match status" value="1"/>
</dbReference>
<dbReference type="Proteomes" id="UP000410492">
    <property type="component" value="Unassembled WGS sequence"/>
</dbReference>
<comment type="subcellular location">
    <subcellularLocation>
        <location evidence="1">Mitochondrion inner membrane</location>
        <topology evidence="1">Multi-pass membrane protein</topology>
    </subcellularLocation>
</comment>
<gene>
    <name evidence="13" type="ORF">CALMAC_LOCUS9036</name>
</gene>
<evidence type="ECO:0000256" key="2">
    <source>
        <dbReference type="ARBA" id="ARBA00006375"/>
    </source>
</evidence>
<evidence type="ECO:0000256" key="10">
    <source>
        <dbReference type="PROSITE-ProRule" id="PRU00282"/>
    </source>
</evidence>
<evidence type="ECO:0000256" key="7">
    <source>
        <dbReference type="ARBA" id="ARBA00022989"/>
    </source>
</evidence>
<evidence type="ECO:0000256" key="11">
    <source>
        <dbReference type="RuleBase" id="RU000488"/>
    </source>
</evidence>
<dbReference type="InterPro" id="IPR045315">
    <property type="entry name" value="Mtm1-like"/>
</dbReference>
<keyword evidence="5" id="KW-0677">Repeat</keyword>
<keyword evidence="9 10" id="KW-0472">Membrane</keyword>
<feature type="repeat" description="Solcar" evidence="10">
    <location>
        <begin position="17"/>
        <end position="135"/>
    </location>
</feature>
<evidence type="ECO:0000256" key="5">
    <source>
        <dbReference type="ARBA" id="ARBA00022737"/>
    </source>
</evidence>
<evidence type="ECO:0000256" key="6">
    <source>
        <dbReference type="ARBA" id="ARBA00022792"/>
    </source>
</evidence>
<dbReference type="PANTHER" id="PTHR45760:SF2">
    <property type="entry name" value="FI19922P1-RELATED"/>
    <property type="match status" value="1"/>
</dbReference>
<evidence type="ECO:0000256" key="8">
    <source>
        <dbReference type="ARBA" id="ARBA00023128"/>
    </source>
</evidence>
<dbReference type="EMBL" id="CAACVG010007816">
    <property type="protein sequence ID" value="VEN47192.1"/>
    <property type="molecule type" value="Genomic_DNA"/>
</dbReference>
<dbReference type="OrthoDB" id="1747031at2759"/>
<feature type="repeat" description="Solcar" evidence="10">
    <location>
        <begin position="244"/>
        <end position="338"/>
    </location>
</feature>
<evidence type="ECO:0000256" key="9">
    <source>
        <dbReference type="ARBA" id="ARBA00023136"/>
    </source>
</evidence>
<evidence type="ECO:0000313" key="13">
    <source>
        <dbReference type="EMBL" id="VEN47192.1"/>
    </source>
</evidence>
<sequence length="388" mass="43220">MSNKADDIDYDDPQYRITPLQSAAASCTGAIITSLLVTPLDVVKIRLQAQQKATQSKCFLYCNGLMDHICSCTPEDPHSKWLQRPGHFNGTLDAFIKIGKTEGITSLWSGLSPTLVLAIPATIVYFVVYEQLRLKLKDTYNQNHQSFGEKEQPFWIPLASGATARVISASVVSPLELIRTKMQSQRLNYFEIGQALKILIETSGYRGLWRGIFPTLFRDVPFSAIYWMNYESIKSLCNGGSKVPSFGVSFFAGFISGSLAAMVTTPFDVVKTHQQIEFGENKIYGNQSRRVRTTSEVFRQIYRQYGIKGLFTGTVPRVVKVAPSCAIMISSFEYGKVFFNRLANRYSHLDDIDATVNAKVKDVASTSNKSSFKDSNLIASHSSTTDVL</sequence>
<dbReference type="PROSITE" id="PS51257">
    <property type="entry name" value="PROKAR_LIPOPROTEIN"/>
    <property type="match status" value="1"/>
</dbReference>
<keyword evidence="7 12" id="KW-1133">Transmembrane helix</keyword>
<evidence type="ECO:0000256" key="3">
    <source>
        <dbReference type="ARBA" id="ARBA00022448"/>
    </source>
</evidence>
<dbReference type="AlphaFoldDB" id="A0A653CGZ8"/>
<reference evidence="13 14" key="1">
    <citation type="submission" date="2019-01" db="EMBL/GenBank/DDBJ databases">
        <authorList>
            <person name="Sayadi A."/>
        </authorList>
    </citation>
    <scope>NUCLEOTIDE SEQUENCE [LARGE SCALE GENOMIC DNA]</scope>
</reference>
<organism evidence="13 14">
    <name type="scientific">Callosobruchus maculatus</name>
    <name type="common">Southern cowpea weevil</name>
    <name type="synonym">Pulse bruchid</name>
    <dbReference type="NCBI Taxonomy" id="64391"/>
    <lineage>
        <taxon>Eukaryota</taxon>
        <taxon>Metazoa</taxon>
        <taxon>Ecdysozoa</taxon>
        <taxon>Arthropoda</taxon>
        <taxon>Hexapoda</taxon>
        <taxon>Insecta</taxon>
        <taxon>Pterygota</taxon>
        <taxon>Neoptera</taxon>
        <taxon>Endopterygota</taxon>
        <taxon>Coleoptera</taxon>
        <taxon>Polyphaga</taxon>
        <taxon>Cucujiformia</taxon>
        <taxon>Chrysomeloidea</taxon>
        <taxon>Chrysomelidae</taxon>
        <taxon>Bruchinae</taxon>
        <taxon>Bruchini</taxon>
        <taxon>Callosobruchus</taxon>
    </lineage>
</organism>
<dbReference type="InterPro" id="IPR023395">
    <property type="entry name" value="MCP_dom_sf"/>
</dbReference>